<evidence type="ECO:0000256" key="1">
    <source>
        <dbReference type="SAM" id="Coils"/>
    </source>
</evidence>
<dbReference type="InParanoid" id="A0A1V9XEX9"/>
<proteinExistence type="predicted"/>
<reference evidence="2 3" key="1">
    <citation type="journal article" date="2017" name="Gigascience">
        <title>Draft genome of the honey bee ectoparasitic mite, Tropilaelaps mercedesae, is shaped by the parasitic life history.</title>
        <authorList>
            <person name="Dong X."/>
            <person name="Armstrong S.D."/>
            <person name="Xia D."/>
            <person name="Makepeace B.L."/>
            <person name="Darby A.C."/>
            <person name="Kadowaki T."/>
        </authorList>
    </citation>
    <scope>NUCLEOTIDE SEQUENCE [LARGE SCALE GENOMIC DNA]</scope>
    <source>
        <strain evidence="2">Wuxi-XJTLU</strain>
    </source>
</reference>
<organism evidence="2 3">
    <name type="scientific">Tropilaelaps mercedesae</name>
    <dbReference type="NCBI Taxonomy" id="418985"/>
    <lineage>
        <taxon>Eukaryota</taxon>
        <taxon>Metazoa</taxon>
        <taxon>Ecdysozoa</taxon>
        <taxon>Arthropoda</taxon>
        <taxon>Chelicerata</taxon>
        <taxon>Arachnida</taxon>
        <taxon>Acari</taxon>
        <taxon>Parasitiformes</taxon>
        <taxon>Mesostigmata</taxon>
        <taxon>Gamasina</taxon>
        <taxon>Dermanyssoidea</taxon>
        <taxon>Laelapidae</taxon>
        <taxon>Tropilaelaps</taxon>
    </lineage>
</organism>
<sequence length="109" mass="12974">MCRMGEIRSANGELREVVQTQLDMLAHYKNQIEDLAFEKDQLTMSTKELELATEEMLRRERHTLDKQAALLRAQMEMKNMEIERLQQEARIMREQLSSCQKVINDLQQY</sequence>
<name>A0A1V9XEX9_9ACAR</name>
<protein>
    <submittedName>
        <fullName evidence="2">Uncharacterized protein</fullName>
    </submittedName>
</protein>
<keyword evidence="1" id="KW-0175">Coiled coil</keyword>
<dbReference type="AlphaFoldDB" id="A0A1V9XEX9"/>
<dbReference type="EMBL" id="MNPL01012884">
    <property type="protein sequence ID" value="OQR71986.1"/>
    <property type="molecule type" value="Genomic_DNA"/>
</dbReference>
<evidence type="ECO:0000313" key="3">
    <source>
        <dbReference type="Proteomes" id="UP000192247"/>
    </source>
</evidence>
<comment type="caution">
    <text evidence="2">The sequence shown here is derived from an EMBL/GenBank/DDBJ whole genome shotgun (WGS) entry which is preliminary data.</text>
</comment>
<gene>
    <name evidence="2" type="ORF">BIW11_01389</name>
</gene>
<accession>A0A1V9XEX9</accession>
<dbReference type="OrthoDB" id="10597031at2759"/>
<evidence type="ECO:0000313" key="2">
    <source>
        <dbReference type="EMBL" id="OQR71986.1"/>
    </source>
</evidence>
<dbReference type="Proteomes" id="UP000192247">
    <property type="component" value="Unassembled WGS sequence"/>
</dbReference>
<keyword evidence="3" id="KW-1185">Reference proteome</keyword>
<feature type="coiled-coil region" evidence="1">
    <location>
        <begin position="68"/>
        <end position="102"/>
    </location>
</feature>